<evidence type="ECO:0000256" key="1">
    <source>
        <dbReference type="SAM" id="MobiDB-lite"/>
    </source>
</evidence>
<keyword evidence="3" id="KW-1185">Reference proteome</keyword>
<evidence type="ECO:0000313" key="2">
    <source>
        <dbReference type="EMBL" id="KAG5557645.1"/>
    </source>
</evidence>
<reference evidence="2" key="1">
    <citation type="submission" date="2020-08" db="EMBL/GenBank/DDBJ databases">
        <title>Plant Genome Project.</title>
        <authorList>
            <person name="Zhang R.-G."/>
        </authorList>
    </citation>
    <scope>NUCLEOTIDE SEQUENCE</scope>
    <source>
        <strain evidence="2">WSP0</strain>
        <tissue evidence="2">Leaf</tissue>
    </source>
</reference>
<dbReference type="AlphaFoldDB" id="A0AAV6KYW8"/>
<protein>
    <submittedName>
        <fullName evidence="2">Uncharacterized protein</fullName>
    </submittedName>
</protein>
<gene>
    <name evidence="2" type="ORF">RHGRI_007781</name>
</gene>
<organism evidence="2 3">
    <name type="scientific">Rhododendron griersonianum</name>
    <dbReference type="NCBI Taxonomy" id="479676"/>
    <lineage>
        <taxon>Eukaryota</taxon>
        <taxon>Viridiplantae</taxon>
        <taxon>Streptophyta</taxon>
        <taxon>Embryophyta</taxon>
        <taxon>Tracheophyta</taxon>
        <taxon>Spermatophyta</taxon>
        <taxon>Magnoliopsida</taxon>
        <taxon>eudicotyledons</taxon>
        <taxon>Gunneridae</taxon>
        <taxon>Pentapetalae</taxon>
        <taxon>asterids</taxon>
        <taxon>Ericales</taxon>
        <taxon>Ericaceae</taxon>
        <taxon>Ericoideae</taxon>
        <taxon>Rhodoreae</taxon>
        <taxon>Rhododendron</taxon>
    </lineage>
</organism>
<accession>A0AAV6KYW8</accession>
<proteinExistence type="predicted"/>
<dbReference type="EMBL" id="JACTNZ010000003">
    <property type="protein sequence ID" value="KAG5557645.1"/>
    <property type="molecule type" value="Genomic_DNA"/>
</dbReference>
<feature type="region of interest" description="Disordered" evidence="1">
    <location>
        <begin position="85"/>
        <end position="104"/>
    </location>
</feature>
<dbReference type="Proteomes" id="UP000823749">
    <property type="component" value="Chromosome 3"/>
</dbReference>
<evidence type="ECO:0000313" key="3">
    <source>
        <dbReference type="Proteomes" id="UP000823749"/>
    </source>
</evidence>
<name>A0AAV6KYW8_9ERIC</name>
<sequence length="104" mass="11473">MLAKQGFKVQSVRPHNSDIQKVADVIEIGKGWNIQKLAAVTSPLKLKAIKDIPLPILKRGDRLEWHHSRNGVYSVKSGYHLASKKQASNIPSKPGPSFQPGVKL</sequence>
<comment type="caution">
    <text evidence="2">The sequence shown here is derived from an EMBL/GenBank/DDBJ whole genome shotgun (WGS) entry which is preliminary data.</text>
</comment>